<dbReference type="FunFam" id="1.10.3470.10:FF:000001">
    <property type="entry name" value="Vitamin B12 ABC transporter permease BtuC"/>
    <property type="match status" value="1"/>
</dbReference>
<evidence type="ECO:0000256" key="1">
    <source>
        <dbReference type="ARBA" id="ARBA00004651"/>
    </source>
</evidence>
<reference evidence="10" key="1">
    <citation type="submission" date="2016-10" db="EMBL/GenBank/DDBJ databases">
        <authorList>
            <person name="Varghese N."/>
            <person name="Submissions S."/>
        </authorList>
    </citation>
    <scope>NUCLEOTIDE SEQUENCE [LARGE SCALE GENOMIC DNA]</scope>
    <source>
        <strain evidence="10">CGMCC 1.7061</strain>
    </source>
</reference>
<dbReference type="Proteomes" id="UP000198519">
    <property type="component" value="Unassembled WGS sequence"/>
</dbReference>
<sequence>MATDVVRRAPPAYVYAGLGALLVAVSLLSLGSGAYPLSVEHIVRLLSGQAGADGAAHMVLFEVRLPRLLLGFLTGAVLAVSGVVLQGLFRNPLADPVLIGVSGGAAMAAVAVIVLGGSWLAGWSLLAGRWALPLAAFLGAASTTFLAWRIASRGGQVSVATLLLAGIAINAIAGALTGLMVFHADDSELRSLTFWNMGSLGQASWDDLKIAGPWMVLALVLAPFLARPLDAFAMGESVAGHLGFSVDWVKRAAVVLAALGAGAAVAVTGLIGFVGLVVPHLLRQMIGAGHRLLLPASALGGGALLVGADCLARVIVAPAELPIGLMMALLGGPFFLVLLIRMRGY</sequence>
<dbReference type="GO" id="GO:0033214">
    <property type="term" value="P:siderophore-iron import into cell"/>
    <property type="evidence" value="ECO:0007669"/>
    <property type="project" value="TreeGrafter"/>
</dbReference>
<keyword evidence="7 8" id="KW-0472">Membrane</keyword>
<feature type="transmembrane region" description="Helical" evidence="8">
    <location>
        <begin position="252"/>
        <end position="280"/>
    </location>
</feature>
<dbReference type="OrthoDB" id="9055647at2"/>
<keyword evidence="5 8" id="KW-0812">Transmembrane</keyword>
<dbReference type="EMBL" id="FOUE01000008">
    <property type="protein sequence ID" value="SFM78302.1"/>
    <property type="molecule type" value="Genomic_DNA"/>
</dbReference>
<evidence type="ECO:0000256" key="2">
    <source>
        <dbReference type="ARBA" id="ARBA00007935"/>
    </source>
</evidence>
<evidence type="ECO:0000256" key="4">
    <source>
        <dbReference type="ARBA" id="ARBA00022475"/>
    </source>
</evidence>
<dbReference type="Pfam" id="PF01032">
    <property type="entry name" value="FecCD"/>
    <property type="match status" value="1"/>
</dbReference>
<dbReference type="GO" id="GO:0022857">
    <property type="term" value="F:transmembrane transporter activity"/>
    <property type="evidence" value="ECO:0007669"/>
    <property type="project" value="InterPro"/>
</dbReference>
<dbReference type="InterPro" id="IPR037294">
    <property type="entry name" value="ABC_BtuC-like"/>
</dbReference>
<gene>
    <name evidence="9" type="ORF">SAMN04487963_3688</name>
</gene>
<keyword evidence="6 8" id="KW-1133">Transmembrane helix</keyword>
<dbReference type="CDD" id="cd06550">
    <property type="entry name" value="TM_ABC_iron-siderophores_like"/>
    <property type="match status" value="1"/>
</dbReference>
<dbReference type="PANTHER" id="PTHR30472:SF25">
    <property type="entry name" value="ABC TRANSPORTER PERMEASE PROTEIN MJ0876-RELATED"/>
    <property type="match status" value="1"/>
</dbReference>
<name>A0A1I4TND5_9GAMM</name>
<comment type="similarity">
    <text evidence="2">Belongs to the binding-protein-dependent transport system permease family. FecCD subfamily.</text>
</comment>
<keyword evidence="3" id="KW-0813">Transport</keyword>
<feature type="transmembrane region" description="Helical" evidence="8">
    <location>
        <begin position="12"/>
        <end position="35"/>
    </location>
</feature>
<protein>
    <submittedName>
        <fullName evidence="9">Iron complex transport system permease protein</fullName>
    </submittedName>
</protein>
<keyword evidence="10" id="KW-1185">Reference proteome</keyword>
<evidence type="ECO:0000313" key="9">
    <source>
        <dbReference type="EMBL" id="SFM78302.1"/>
    </source>
</evidence>
<dbReference type="InterPro" id="IPR000522">
    <property type="entry name" value="ABC_transptr_permease_BtuC"/>
</dbReference>
<evidence type="ECO:0000313" key="10">
    <source>
        <dbReference type="Proteomes" id="UP000198519"/>
    </source>
</evidence>
<proteinExistence type="inferred from homology"/>
<evidence type="ECO:0000256" key="8">
    <source>
        <dbReference type="SAM" id="Phobius"/>
    </source>
</evidence>
<feature type="transmembrane region" description="Helical" evidence="8">
    <location>
        <begin position="97"/>
        <end position="121"/>
    </location>
</feature>
<feature type="transmembrane region" description="Helical" evidence="8">
    <location>
        <begin position="292"/>
        <end position="315"/>
    </location>
</feature>
<keyword evidence="4" id="KW-1003">Cell membrane</keyword>
<comment type="subcellular location">
    <subcellularLocation>
        <location evidence="1">Cell membrane</location>
        <topology evidence="1">Multi-pass membrane protein</topology>
    </subcellularLocation>
</comment>
<dbReference type="PANTHER" id="PTHR30472">
    <property type="entry name" value="FERRIC ENTEROBACTIN TRANSPORT SYSTEM PERMEASE PROTEIN"/>
    <property type="match status" value="1"/>
</dbReference>
<feature type="transmembrane region" description="Helical" evidence="8">
    <location>
        <begin position="160"/>
        <end position="182"/>
    </location>
</feature>
<feature type="transmembrane region" description="Helical" evidence="8">
    <location>
        <begin position="68"/>
        <end position="85"/>
    </location>
</feature>
<accession>A0A1I4TND5</accession>
<dbReference type="AlphaFoldDB" id="A0A1I4TND5"/>
<feature type="transmembrane region" description="Helical" evidence="8">
    <location>
        <begin position="127"/>
        <end position="148"/>
    </location>
</feature>
<evidence type="ECO:0000256" key="7">
    <source>
        <dbReference type="ARBA" id="ARBA00023136"/>
    </source>
</evidence>
<dbReference type="RefSeq" id="WP_092026705.1">
    <property type="nucleotide sequence ID" value="NZ_FOUE01000008.1"/>
</dbReference>
<evidence type="ECO:0000256" key="5">
    <source>
        <dbReference type="ARBA" id="ARBA00022692"/>
    </source>
</evidence>
<evidence type="ECO:0000256" key="3">
    <source>
        <dbReference type="ARBA" id="ARBA00022448"/>
    </source>
</evidence>
<evidence type="ECO:0000256" key="6">
    <source>
        <dbReference type="ARBA" id="ARBA00022989"/>
    </source>
</evidence>
<dbReference type="Gene3D" id="1.10.3470.10">
    <property type="entry name" value="ABC transporter involved in vitamin B12 uptake, BtuC"/>
    <property type="match status" value="1"/>
</dbReference>
<feature type="transmembrane region" description="Helical" evidence="8">
    <location>
        <begin position="321"/>
        <end position="340"/>
    </location>
</feature>
<dbReference type="GO" id="GO:0005886">
    <property type="term" value="C:plasma membrane"/>
    <property type="evidence" value="ECO:0007669"/>
    <property type="project" value="UniProtKB-SubCell"/>
</dbReference>
<dbReference type="SUPFAM" id="SSF81345">
    <property type="entry name" value="ABC transporter involved in vitamin B12 uptake, BtuC"/>
    <property type="match status" value="1"/>
</dbReference>
<dbReference type="STRING" id="488535.SAMN04487963_3688"/>
<organism evidence="9 10">
    <name type="scientific">Marinobacter zhejiangensis</name>
    <dbReference type="NCBI Taxonomy" id="488535"/>
    <lineage>
        <taxon>Bacteria</taxon>
        <taxon>Pseudomonadati</taxon>
        <taxon>Pseudomonadota</taxon>
        <taxon>Gammaproteobacteria</taxon>
        <taxon>Pseudomonadales</taxon>
        <taxon>Marinobacteraceae</taxon>
        <taxon>Marinobacter</taxon>
    </lineage>
</organism>